<sequence length="173" mass="18060">MSFKQVTQSNKIVKRGRGRLRNPLSALAIAATAATAAAAAIPRTLTPEASPFLLNPFIKRLLMLTTVKALNNCTAAFIAANIAFENFLALDAAFLRSVANSPSGLANKTFALALAAFIALVALAAPVALVVVAPFALVIALAAFAAALAVVITLTKRRAKVKRLLRALVDLLL</sequence>
<keyword evidence="1" id="KW-0472">Membrane</keyword>
<dbReference type="AlphaFoldDB" id="K1WWD6"/>
<organism evidence="2 3">
    <name type="scientific">Marssonina brunnea f. sp. multigermtubi (strain MB_m1)</name>
    <name type="common">Marssonina leaf spot fungus</name>
    <dbReference type="NCBI Taxonomy" id="1072389"/>
    <lineage>
        <taxon>Eukaryota</taxon>
        <taxon>Fungi</taxon>
        <taxon>Dikarya</taxon>
        <taxon>Ascomycota</taxon>
        <taxon>Pezizomycotina</taxon>
        <taxon>Leotiomycetes</taxon>
        <taxon>Helotiales</taxon>
        <taxon>Drepanopezizaceae</taxon>
        <taxon>Drepanopeziza</taxon>
    </lineage>
</organism>
<feature type="transmembrane region" description="Helical" evidence="1">
    <location>
        <begin position="69"/>
        <end position="89"/>
    </location>
</feature>
<dbReference type="InParanoid" id="K1WWD6"/>
<dbReference type="Proteomes" id="UP000006753">
    <property type="component" value="Unassembled WGS sequence"/>
</dbReference>
<name>K1WWD6_MARBU</name>
<keyword evidence="1" id="KW-1133">Transmembrane helix</keyword>
<dbReference type="EMBL" id="JH921438">
    <property type="protein sequence ID" value="EKD16797.1"/>
    <property type="molecule type" value="Genomic_DNA"/>
</dbReference>
<protein>
    <submittedName>
        <fullName evidence="2">Uncharacterized protein</fullName>
    </submittedName>
</protein>
<dbReference type="KEGG" id="mbe:MBM_05266"/>
<evidence type="ECO:0000256" key="1">
    <source>
        <dbReference type="SAM" id="Phobius"/>
    </source>
</evidence>
<gene>
    <name evidence="2" type="ORF">MBM_05266</name>
</gene>
<feature type="transmembrane region" description="Helical" evidence="1">
    <location>
        <begin position="110"/>
        <end position="129"/>
    </location>
</feature>
<keyword evidence="3" id="KW-1185">Reference proteome</keyword>
<evidence type="ECO:0000313" key="3">
    <source>
        <dbReference type="Proteomes" id="UP000006753"/>
    </source>
</evidence>
<feature type="transmembrane region" description="Helical" evidence="1">
    <location>
        <begin position="135"/>
        <end position="154"/>
    </location>
</feature>
<evidence type="ECO:0000313" key="2">
    <source>
        <dbReference type="EMBL" id="EKD16797.1"/>
    </source>
</evidence>
<accession>K1WWD6</accession>
<dbReference type="HOGENOM" id="CLU_077722_1_0_1"/>
<proteinExistence type="predicted"/>
<reference evidence="2 3" key="1">
    <citation type="journal article" date="2012" name="BMC Genomics">
        <title>Sequencing the genome of Marssonina brunnea reveals fungus-poplar co-evolution.</title>
        <authorList>
            <person name="Zhu S."/>
            <person name="Cao Y.-Z."/>
            <person name="Jiang C."/>
            <person name="Tan B.-Y."/>
            <person name="Wang Z."/>
            <person name="Feng S."/>
            <person name="Zhang L."/>
            <person name="Su X.-H."/>
            <person name="Brejova B."/>
            <person name="Vinar T."/>
            <person name="Xu M."/>
            <person name="Wang M.-X."/>
            <person name="Zhang S.-G."/>
            <person name="Huang M.-R."/>
            <person name="Wu R."/>
            <person name="Zhou Y."/>
        </authorList>
    </citation>
    <scope>NUCLEOTIDE SEQUENCE [LARGE SCALE GENOMIC DNA]</scope>
    <source>
        <strain evidence="2 3">MB_m1</strain>
    </source>
</reference>
<keyword evidence="1" id="KW-0812">Transmembrane</keyword>